<gene>
    <name evidence="4" type="ORF">GV829_14025</name>
</gene>
<evidence type="ECO:0000313" key="4">
    <source>
        <dbReference type="EMBL" id="QJQ33413.1"/>
    </source>
</evidence>
<feature type="domain" description="M23ase beta-sheet core" evidence="3">
    <location>
        <begin position="265"/>
        <end position="359"/>
    </location>
</feature>
<dbReference type="GO" id="GO:0004222">
    <property type="term" value="F:metalloendopeptidase activity"/>
    <property type="evidence" value="ECO:0007669"/>
    <property type="project" value="TreeGrafter"/>
</dbReference>
<keyword evidence="1" id="KW-0732">Signal</keyword>
<dbReference type="Pfam" id="PF01551">
    <property type="entry name" value="Peptidase_M23"/>
    <property type="match status" value="1"/>
</dbReference>
<evidence type="ECO:0000256" key="1">
    <source>
        <dbReference type="ARBA" id="ARBA00022729"/>
    </source>
</evidence>
<dbReference type="Proteomes" id="UP000503018">
    <property type="component" value="Chromosome"/>
</dbReference>
<reference evidence="4 5" key="1">
    <citation type="submission" date="2020-01" db="EMBL/GenBank/DDBJ databases">
        <title>Sphingomonas sp. strain CSW-10.</title>
        <authorList>
            <person name="Chen W.-M."/>
        </authorList>
    </citation>
    <scope>NUCLEOTIDE SEQUENCE [LARGE SCALE GENOMIC DNA]</scope>
    <source>
        <strain evidence="4 5">CSW-10</strain>
    </source>
</reference>
<keyword evidence="2" id="KW-0472">Membrane</keyword>
<name>A0A6M4AWA2_9SPHN</name>
<proteinExistence type="predicted"/>
<evidence type="ECO:0000313" key="5">
    <source>
        <dbReference type="Proteomes" id="UP000503018"/>
    </source>
</evidence>
<dbReference type="FunFam" id="2.70.70.10:FF:000006">
    <property type="entry name" value="M23 family peptidase"/>
    <property type="match status" value="1"/>
</dbReference>
<keyword evidence="5" id="KW-1185">Reference proteome</keyword>
<keyword evidence="2" id="KW-1133">Transmembrane helix</keyword>
<sequence length="387" mass="41380">MQVLQRLTALSTRWNALFRDHEIFVRTGGDVRFIRLSAQVQRRVATVVSLALGAWLIFTIGMLAYQAATAWQRQDVAARAAIVERAEARVARESGRIEHIAERLDARQKYLEGVVTQHLGVEVEADAKAAGDAAAAAARATSPTLPADADKISVLRAIGQRQEQLAVAMTAAITERSARAESALRAVGIRPGSTANQGGPFIPANRDGLLPPREPLFQRLDAAIDRMEFLENLVLSLPSTIPAAGMNLSSGFGYRRDPFTGAGAMHAGLDFKGPHGSPIYSAAAGTISFAGRKAGYGNVVEVDHGHGIITRYAHLSGFAARAGQRVAPGQLIARMGSTGRSTGTHLHFEVRVNGTAVNPRRFLESNSDVLEVQADAGERVRTRAGAR</sequence>
<dbReference type="Gene3D" id="2.70.70.10">
    <property type="entry name" value="Glucose Permease (Domain IIA)"/>
    <property type="match status" value="1"/>
</dbReference>
<dbReference type="InterPro" id="IPR050570">
    <property type="entry name" value="Cell_wall_metabolism_enzyme"/>
</dbReference>
<dbReference type="RefSeq" id="WP_169947645.1">
    <property type="nucleotide sequence ID" value="NZ_CP053015.1"/>
</dbReference>
<dbReference type="InterPro" id="IPR016047">
    <property type="entry name" value="M23ase_b-sheet_dom"/>
</dbReference>
<evidence type="ECO:0000259" key="3">
    <source>
        <dbReference type="Pfam" id="PF01551"/>
    </source>
</evidence>
<dbReference type="EMBL" id="CP053015">
    <property type="protein sequence ID" value="QJQ33413.1"/>
    <property type="molecule type" value="Genomic_DNA"/>
</dbReference>
<dbReference type="CDD" id="cd12797">
    <property type="entry name" value="M23_peptidase"/>
    <property type="match status" value="1"/>
</dbReference>
<accession>A0A6M4AWA2</accession>
<organism evidence="4 5">
    <name type="scientific">Sphingomonas lacunae</name>
    <dbReference type="NCBI Taxonomy" id="2698828"/>
    <lineage>
        <taxon>Bacteria</taxon>
        <taxon>Pseudomonadati</taxon>
        <taxon>Pseudomonadota</taxon>
        <taxon>Alphaproteobacteria</taxon>
        <taxon>Sphingomonadales</taxon>
        <taxon>Sphingomonadaceae</taxon>
        <taxon>Sphingomonas</taxon>
    </lineage>
</organism>
<dbReference type="SUPFAM" id="SSF51261">
    <property type="entry name" value="Duplicated hybrid motif"/>
    <property type="match status" value="1"/>
</dbReference>
<dbReference type="PANTHER" id="PTHR21666:SF289">
    <property type="entry name" value="L-ALA--D-GLU ENDOPEPTIDASE"/>
    <property type="match status" value="1"/>
</dbReference>
<protein>
    <submittedName>
        <fullName evidence="4">M23 family metallopeptidase</fullName>
    </submittedName>
</protein>
<keyword evidence="2" id="KW-0812">Transmembrane</keyword>
<feature type="transmembrane region" description="Helical" evidence="2">
    <location>
        <begin position="44"/>
        <end position="65"/>
    </location>
</feature>
<dbReference type="InterPro" id="IPR011055">
    <property type="entry name" value="Dup_hybrid_motif"/>
</dbReference>
<evidence type="ECO:0000256" key="2">
    <source>
        <dbReference type="SAM" id="Phobius"/>
    </source>
</evidence>
<dbReference type="KEGG" id="slan:GV829_14025"/>
<dbReference type="PANTHER" id="PTHR21666">
    <property type="entry name" value="PEPTIDASE-RELATED"/>
    <property type="match status" value="1"/>
</dbReference>
<dbReference type="AlphaFoldDB" id="A0A6M4AWA2"/>